<dbReference type="Gene3D" id="3.40.50.12760">
    <property type="match status" value="1"/>
</dbReference>
<dbReference type="GO" id="GO:0008168">
    <property type="term" value="F:methyltransferase activity"/>
    <property type="evidence" value="ECO:0007669"/>
    <property type="project" value="InterPro"/>
</dbReference>
<dbReference type="STRING" id="914234.M2RCN3"/>
<evidence type="ECO:0000313" key="3">
    <source>
        <dbReference type="Proteomes" id="UP000016930"/>
    </source>
</evidence>
<dbReference type="EMBL" id="KB445798">
    <property type="protein sequence ID" value="EMD36561.1"/>
    <property type="molecule type" value="Genomic_DNA"/>
</dbReference>
<dbReference type="Pfam" id="PF01728">
    <property type="entry name" value="FtsJ"/>
    <property type="match status" value="1"/>
</dbReference>
<organism evidence="2 3">
    <name type="scientific">Ceriporiopsis subvermispora (strain B)</name>
    <name type="common">White-rot fungus</name>
    <name type="synonym">Gelatoporia subvermispora</name>
    <dbReference type="NCBI Taxonomy" id="914234"/>
    <lineage>
        <taxon>Eukaryota</taxon>
        <taxon>Fungi</taxon>
        <taxon>Dikarya</taxon>
        <taxon>Basidiomycota</taxon>
        <taxon>Agaricomycotina</taxon>
        <taxon>Agaricomycetes</taxon>
        <taxon>Polyporales</taxon>
        <taxon>Gelatoporiaceae</taxon>
        <taxon>Gelatoporia</taxon>
    </lineage>
</organism>
<sequence>MSDDSQPSIKTIADLDDLIQTSADSPCAITSLNPLELRFLEQSSIQGNLLKLKRLFREHPAVEREFAAIRECQLHAASNNSSSAARAHLTSYTHAFGNLNYIAQGNLGGGRIRTFLDLGCSPGGFSTWVLTNNRSAKGVGITLPDADAKFSMSDDTVRAFEGRYHVHFEDLNTLAMRGVNEDRNPLADPVNQAGLGLRSDTFELVIAGAFPTLLGRIPWFTRARLVFSQLLIALSTIAQGGSCVVCINSKPFLWIVDAIGMLRGCFSSIIAGKGGKLHAVRTSCYLVCRGFEATEDELRTRKLWLQDVLRRLDDMSKAHAEMVGDPESQLGEDEQHD</sequence>
<dbReference type="Proteomes" id="UP000016930">
    <property type="component" value="Unassembled WGS sequence"/>
</dbReference>
<reference evidence="2 3" key="1">
    <citation type="journal article" date="2012" name="Proc. Natl. Acad. Sci. U.S.A.">
        <title>Comparative genomics of Ceriporiopsis subvermispora and Phanerochaete chrysosporium provide insight into selective ligninolysis.</title>
        <authorList>
            <person name="Fernandez-Fueyo E."/>
            <person name="Ruiz-Duenas F.J."/>
            <person name="Ferreira P."/>
            <person name="Floudas D."/>
            <person name="Hibbett D.S."/>
            <person name="Canessa P."/>
            <person name="Larrondo L.F."/>
            <person name="James T.Y."/>
            <person name="Seelenfreund D."/>
            <person name="Lobos S."/>
            <person name="Polanco R."/>
            <person name="Tello M."/>
            <person name="Honda Y."/>
            <person name="Watanabe T."/>
            <person name="Watanabe T."/>
            <person name="Ryu J.S."/>
            <person name="Kubicek C.P."/>
            <person name="Schmoll M."/>
            <person name="Gaskell J."/>
            <person name="Hammel K.E."/>
            <person name="St John F.J."/>
            <person name="Vanden Wymelenberg A."/>
            <person name="Sabat G."/>
            <person name="Splinter BonDurant S."/>
            <person name="Syed K."/>
            <person name="Yadav J.S."/>
            <person name="Doddapaneni H."/>
            <person name="Subramanian V."/>
            <person name="Lavin J.L."/>
            <person name="Oguiza J.A."/>
            <person name="Perez G."/>
            <person name="Pisabarro A.G."/>
            <person name="Ramirez L."/>
            <person name="Santoyo F."/>
            <person name="Master E."/>
            <person name="Coutinho P.M."/>
            <person name="Henrissat B."/>
            <person name="Lombard V."/>
            <person name="Magnuson J.K."/>
            <person name="Kuees U."/>
            <person name="Hori C."/>
            <person name="Igarashi K."/>
            <person name="Samejima M."/>
            <person name="Held B.W."/>
            <person name="Barry K.W."/>
            <person name="LaButti K.M."/>
            <person name="Lapidus A."/>
            <person name="Lindquist E.A."/>
            <person name="Lucas S.M."/>
            <person name="Riley R."/>
            <person name="Salamov A.A."/>
            <person name="Hoffmeister D."/>
            <person name="Schwenk D."/>
            <person name="Hadar Y."/>
            <person name="Yarden O."/>
            <person name="de Vries R.P."/>
            <person name="Wiebenga A."/>
            <person name="Stenlid J."/>
            <person name="Eastwood D."/>
            <person name="Grigoriev I.V."/>
            <person name="Berka R.M."/>
            <person name="Blanchette R.A."/>
            <person name="Kersten P."/>
            <person name="Martinez A.T."/>
            <person name="Vicuna R."/>
            <person name="Cullen D."/>
        </authorList>
    </citation>
    <scope>NUCLEOTIDE SEQUENCE [LARGE SCALE GENOMIC DNA]</scope>
    <source>
        <strain evidence="2 3">B</strain>
    </source>
</reference>
<dbReference type="SUPFAM" id="SSF53335">
    <property type="entry name" value="S-adenosyl-L-methionine-dependent methyltransferases"/>
    <property type="match status" value="1"/>
</dbReference>
<dbReference type="OrthoDB" id="417125at2759"/>
<evidence type="ECO:0000313" key="2">
    <source>
        <dbReference type="EMBL" id="EMD36561.1"/>
    </source>
</evidence>
<dbReference type="GO" id="GO:0032259">
    <property type="term" value="P:methylation"/>
    <property type="evidence" value="ECO:0007669"/>
    <property type="project" value="InterPro"/>
</dbReference>
<dbReference type="AlphaFoldDB" id="M2RCN3"/>
<dbReference type="InterPro" id="IPR029063">
    <property type="entry name" value="SAM-dependent_MTases_sf"/>
</dbReference>
<gene>
    <name evidence="2" type="ORF">CERSUDRAFT_115593</name>
</gene>
<dbReference type="InterPro" id="IPR002877">
    <property type="entry name" value="RNA_MeTrfase_FtsJ_dom"/>
</dbReference>
<protein>
    <recommendedName>
        <fullName evidence="1">Ribosomal RNA methyltransferase FtsJ domain-containing protein</fullName>
    </recommendedName>
</protein>
<feature type="domain" description="Ribosomal RNA methyltransferase FtsJ" evidence="1">
    <location>
        <begin position="112"/>
        <end position="246"/>
    </location>
</feature>
<proteinExistence type="predicted"/>
<feature type="non-terminal residue" evidence="2">
    <location>
        <position position="337"/>
    </location>
</feature>
<evidence type="ECO:0000259" key="1">
    <source>
        <dbReference type="Pfam" id="PF01728"/>
    </source>
</evidence>
<accession>M2RCN3</accession>
<keyword evidence="3" id="KW-1185">Reference proteome</keyword>
<dbReference type="HOGENOM" id="CLU_045720_0_0_1"/>
<name>M2RCN3_CERS8</name>